<accession>A0AAN7JBS9</accession>
<reference evidence="2 3" key="1">
    <citation type="journal article" date="2023" name="Hortic Res">
        <title>Pangenome of water caltrop reveals structural variations and asymmetric subgenome divergence after allopolyploidization.</title>
        <authorList>
            <person name="Zhang X."/>
            <person name="Chen Y."/>
            <person name="Wang L."/>
            <person name="Yuan Y."/>
            <person name="Fang M."/>
            <person name="Shi L."/>
            <person name="Lu R."/>
            <person name="Comes H.P."/>
            <person name="Ma Y."/>
            <person name="Chen Y."/>
            <person name="Huang G."/>
            <person name="Zhou Y."/>
            <person name="Zheng Z."/>
            <person name="Qiu Y."/>
        </authorList>
    </citation>
    <scope>NUCLEOTIDE SEQUENCE [LARGE SCALE GENOMIC DNA]</scope>
    <source>
        <tissue evidence="2">Roots</tissue>
    </source>
</reference>
<gene>
    <name evidence="2" type="ORF">SAY87_011923</name>
</gene>
<dbReference type="EMBL" id="JAXIOK010000021">
    <property type="protein sequence ID" value="KAK4745611.1"/>
    <property type="molecule type" value="Genomic_DNA"/>
</dbReference>
<sequence length="72" mass="8706">MVDSKKTIVSIFYKVFVDDVKLNSPKYKRFMEKHEKRYGKEKVDKWKAVLKDATEKEGRLHRILQRLHKQSV</sequence>
<evidence type="ECO:0000259" key="1">
    <source>
        <dbReference type="Pfam" id="PF01582"/>
    </source>
</evidence>
<protein>
    <recommendedName>
        <fullName evidence="1">TIR domain-containing protein</fullName>
    </recommendedName>
</protein>
<dbReference type="GO" id="GO:0007165">
    <property type="term" value="P:signal transduction"/>
    <property type="evidence" value="ECO:0007669"/>
    <property type="project" value="InterPro"/>
</dbReference>
<dbReference type="Proteomes" id="UP001345219">
    <property type="component" value="Chromosome 10"/>
</dbReference>
<keyword evidence="3" id="KW-1185">Reference proteome</keyword>
<dbReference type="Gene3D" id="3.40.50.10140">
    <property type="entry name" value="Toll/interleukin-1 receptor homology (TIR) domain"/>
    <property type="match status" value="1"/>
</dbReference>
<dbReference type="InterPro" id="IPR035897">
    <property type="entry name" value="Toll_tir_struct_dom_sf"/>
</dbReference>
<organism evidence="2 3">
    <name type="scientific">Trapa incisa</name>
    <dbReference type="NCBI Taxonomy" id="236973"/>
    <lineage>
        <taxon>Eukaryota</taxon>
        <taxon>Viridiplantae</taxon>
        <taxon>Streptophyta</taxon>
        <taxon>Embryophyta</taxon>
        <taxon>Tracheophyta</taxon>
        <taxon>Spermatophyta</taxon>
        <taxon>Magnoliopsida</taxon>
        <taxon>eudicotyledons</taxon>
        <taxon>Gunneridae</taxon>
        <taxon>Pentapetalae</taxon>
        <taxon>rosids</taxon>
        <taxon>malvids</taxon>
        <taxon>Myrtales</taxon>
        <taxon>Lythraceae</taxon>
        <taxon>Trapa</taxon>
    </lineage>
</organism>
<dbReference type="AlphaFoldDB" id="A0AAN7JBS9"/>
<name>A0AAN7JBS9_9MYRT</name>
<evidence type="ECO:0000313" key="3">
    <source>
        <dbReference type="Proteomes" id="UP001345219"/>
    </source>
</evidence>
<comment type="caution">
    <text evidence="2">The sequence shown here is derived from an EMBL/GenBank/DDBJ whole genome shotgun (WGS) entry which is preliminary data.</text>
</comment>
<dbReference type="InterPro" id="IPR000157">
    <property type="entry name" value="TIR_dom"/>
</dbReference>
<feature type="domain" description="TIR" evidence="1">
    <location>
        <begin position="4"/>
        <end position="58"/>
    </location>
</feature>
<proteinExistence type="predicted"/>
<evidence type="ECO:0000313" key="2">
    <source>
        <dbReference type="EMBL" id="KAK4745611.1"/>
    </source>
</evidence>
<dbReference type="Pfam" id="PF01582">
    <property type="entry name" value="TIR"/>
    <property type="match status" value="1"/>
</dbReference>